<evidence type="ECO:0000256" key="3">
    <source>
        <dbReference type="ARBA" id="ARBA00022842"/>
    </source>
</evidence>
<dbReference type="InterPro" id="IPR013341">
    <property type="entry name" value="Mandelate_racemase_N_dom"/>
</dbReference>
<dbReference type="SFLD" id="SFLDF00010">
    <property type="entry name" value="dipeptide_epimerase"/>
    <property type="match status" value="1"/>
</dbReference>
<dbReference type="EMBL" id="JAJUBB010000001">
    <property type="protein sequence ID" value="MDD1779818.1"/>
    <property type="molecule type" value="Genomic_DNA"/>
</dbReference>
<dbReference type="InterPro" id="IPR034603">
    <property type="entry name" value="Dipeptide_epimerase"/>
</dbReference>
<dbReference type="PANTHER" id="PTHR48080">
    <property type="entry name" value="D-GALACTONATE DEHYDRATASE-RELATED"/>
    <property type="match status" value="1"/>
</dbReference>
<proteinExistence type="inferred from homology"/>
<name>A0ABT5QFR2_9GAMM</name>
<dbReference type="EC" id="5.1.1.-" evidence="5"/>
<comment type="cofactor">
    <cofactor evidence="5">
        <name>Mg(2+)</name>
        <dbReference type="ChEBI" id="CHEBI:18420"/>
    </cofactor>
    <text evidence="5">Binds 1 Mg(2+) ion per subunit.</text>
</comment>
<reference evidence="7" key="1">
    <citation type="submission" date="2021-12" db="EMBL/GenBank/DDBJ databases">
        <title>Enterovibrio ZSDZ35 sp. nov. and Enterovibrio ZSDZ42 sp. nov., isolated from coastal seawater in Qingdao.</title>
        <authorList>
            <person name="Zhang P."/>
        </authorList>
    </citation>
    <scope>NUCLEOTIDE SEQUENCE</scope>
    <source>
        <strain evidence="7">ZSDZ35</strain>
    </source>
</reference>
<dbReference type="Pfam" id="PF13378">
    <property type="entry name" value="MR_MLE_C"/>
    <property type="match status" value="1"/>
</dbReference>
<dbReference type="InterPro" id="IPR036849">
    <property type="entry name" value="Enolase-like_C_sf"/>
</dbReference>
<sequence length="312" mass="33526">MKIDAQIVSYKLKKPFTISRGSRTTAEVIQVTITQDGKVGIGECSPTGRYGETFDSVMAQIASLEPHQFDRATLQTLLPAGAARNAIDCALWDLASKSFPFEFDLPSTIQTAMTVSISSADNMAQEASSYIDQGARLIKVKLDAEDIYERLSAVRQVAPDATLIVDANEAWSALDLHQTIHQLVPLNIAMIEQPLPAAEDERLKGLNSPIPICADESCHTQADIPSLIGLYQMVNIKLDKTGGLTGALELERRAREAGLEIMVGCMLGSSIAMKAALPVAANAVLVDLDGAYLIKDDIEGGLHYQTGAIVLS</sequence>
<dbReference type="Proteomes" id="UP001149821">
    <property type="component" value="Unassembled WGS sequence"/>
</dbReference>
<dbReference type="InterPro" id="IPR018110">
    <property type="entry name" value="Mandel_Rmase/mucon_lact_enz_CS"/>
</dbReference>
<dbReference type="RefSeq" id="WP_274139638.1">
    <property type="nucleotide sequence ID" value="NZ_JAJUBB010000001.1"/>
</dbReference>
<dbReference type="InterPro" id="IPR013342">
    <property type="entry name" value="Mandelate_racemase_C"/>
</dbReference>
<dbReference type="Gene3D" id="3.20.20.120">
    <property type="entry name" value="Enolase-like C-terminal domain"/>
    <property type="match status" value="1"/>
</dbReference>
<keyword evidence="2 5" id="KW-0479">Metal-binding</keyword>
<dbReference type="SUPFAM" id="SSF51604">
    <property type="entry name" value="Enolase C-terminal domain-like"/>
    <property type="match status" value="1"/>
</dbReference>
<keyword evidence="8" id="KW-1185">Reference proteome</keyword>
<dbReference type="Gene3D" id="3.30.390.10">
    <property type="entry name" value="Enolase-like, N-terminal domain"/>
    <property type="match status" value="1"/>
</dbReference>
<dbReference type="PROSITE" id="PS00909">
    <property type="entry name" value="MR_MLE_2"/>
    <property type="match status" value="1"/>
</dbReference>
<dbReference type="InterPro" id="IPR029017">
    <property type="entry name" value="Enolase-like_N"/>
</dbReference>
<dbReference type="SMART" id="SM00922">
    <property type="entry name" value="MR_MLE"/>
    <property type="match status" value="1"/>
</dbReference>
<dbReference type="CDD" id="cd03319">
    <property type="entry name" value="L-Ala-DL-Glu_epimerase"/>
    <property type="match status" value="1"/>
</dbReference>
<dbReference type="SFLD" id="SFLDG00180">
    <property type="entry name" value="muconate_cycloisomerase"/>
    <property type="match status" value="1"/>
</dbReference>
<evidence type="ECO:0000256" key="5">
    <source>
        <dbReference type="RuleBase" id="RU366006"/>
    </source>
</evidence>
<evidence type="ECO:0000256" key="4">
    <source>
        <dbReference type="ARBA" id="ARBA00023235"/>
    </source>
</evidence>
<dbReference type="PANTHER" id="PTHR48080:SF3">
    <property type="entry name" value="ENOLASE SUPERFAMILY MEMBER DDB_G0284701"/>
    <property type="match status" value="1"/>
</dbReference>
<dbReference type="SFLD" id="SFLDS00001">
    <property type="entry name" value="Enolase"/>
    <property type="match status" value="1"/>
</dbReference>
<dbReference type="NCBIfam" id="NF042940">
    <property type="entry name" value="racemase_DgcA"/>
    <property type="match status" value="1"/>
</dbReference>
<dbReference type="NCBIfam" id="NF011708">
    <property type="entry name" value="PRK15129.1"/>
    <property type="match status" value="1"/>
</dbReference>
<feature type="domain" description="Mandelate racemase/muconate lactonizing enzyme C-terminal" evidence="6">
    <location>
        <begin position="120"/>
        <end position="213"/>
    </location>
</feature>
<gene>
    <name evidence="7" type="primary">ycjG</name>
    <name evidence="7" type="ORF">LRP49_01295</name>
</gene>
<dbReference type="InterPro" id="IPR029065">
    <property type="entry name" value="Enolase_C-like"/>
</dbReference>
<dbReference type="GO" id="GO:0103031">
    <property type="term" value="F:L-Ala-D/L-Glu epimerase activity"/>
    <property type="evidence" value="ECO:0007669"/>
    <property type="project" value="UniProtKB-EC"/>
</dbReference>
<keyword evidence="4 5" id="KW-0413">Isomerase</keyword>
<comment type="similarity">
    <text evidence="1 5">Belongs to the mandelate racemase/muconate lactonizing enzyme family.</text>
</comment>
<evidence type="ECO:0000313" key="8">
    <source>
        <dbReference type="Proteomes" id="UP001149821"/>
    </source>
</evidence>
<dbReference type="SUPFAM" id="SSF54826">
    <property type="entry name" value="Enolase N-terminal domain-like"/>
    <property type="match status" value="1"/>
</dbReference>
<evidence type="ECO:0000313" key="7">
    <source>
        <dbReference type="EMBL" id="MDD1779818.1"/>
    </source>
</evidence>
<dbReference type="InterPro" id="IPR034593">
    <property type="entry name" value="DgoD-like"/>
</dbReference>
<keyword evidence="3 5" id="KW-0460">Magnesium</keyword>
<accession>A0ABT5QFR2</accession>
<evidence type="ECO:0000256" key="2">
    <source>
        <dbReference type="ARBA" id="ARBA00022723"/>
    </source>
</evidence>
<organism evidence="7 8">
    <name type="scientific">Enterovibrio qingdaonensis</name>
    <dbReference type="NCBI Taxonomy" id="2899818"/>
    <lineage>
        <taxon>Bacteria</taxon>
        <taxon>Pseudomonadati</taxon>
        <taxon>Pseudomonadota</taxon>
        <taxon>Gammaproteobacteria</taxon>
        <taxon>Vibrionales</taxon>
        <taxon>Vibrionaceae</taxon>
        <taxon>Enterovibrio</taxon>
    </lineage>
</organism>
<protein>
    <recommendedName>
        <fullName evidence="5">Dipeptide epimerase</fullName>
        <ecNumber evidence="5">5.1.1.-</ecNumber>
    </recommendedName>
</protein>
<dbReference type="Pfam" id="PF02746">
    <property type="entry name" value="MR_MLE_N"/>
    <property type="match status" value="1"/>
</dbReference>
<evidence type="ECO:0000259" key="6">
    <source>
        <dbReference type="SMART" id="SM00922"/>
    </source>
</evidence>
<comment type="caution">
    <text evidence="7">The sequence shown here is derived from an EMBL/GenBank/DDBJ whole genome shotgun (WGS) entry which is preliminary data.</text>
</comment>
<evidence type="ECO:0000256" key="1">
    <source>
        <dbReference type="ARBA" id="ARBA00008031"/>
    </source>
</evidence>